<sequence>TVRTVAALTAVLQKAHVYEVLVRLVTTVQEISEYTLVSDASKQSNNDDNEIVAMDREHEVAIMPENIAEEDFDIIMNCLEEISKVIENADNLLVSGKNYLTFT</sequence>
<dbReference type="Proteomes" id="UP001209878">
    <property type="component" value="Unassembled WGS sequence"/>
</dbReference>
<dbReference type="AlphaFoldDB" id="A0AAD9P6X6"/>
<reference evidence="1" key="1">
    <citation type="journal article" date="2023" name="Mol. Biol. Evol.">
        <title>Third-Generation Sequencing Reveals the Adaptive Role of the Epigenome in Three Deep-Sea Polychaetes.</title>
        <authorList>
            <person name="Perez M."/>
            <person name="Aroh O."/>
            <person name="Sun Y."/>
            <person name="Lan Y."/>
            <person name="Juniper S.K."/>
            <person name="Young C.R."/>
            <person name="Angers B."/>
            <person name="Qian P.Y."/>
        </authorList>
    </citation>
    <scope>NUCLEOTIDE SEQUENCE</scope>
    <source>
        <strain evidence="1">R07B-5</strain>
    </source>
</reference>
<organism evidence="1 2">
    <name type="scientific">Ridgeia piscesae</name>
    <name type="common">Tubeworm</name>
    <dbReference type="NCBI Taxonomy" id="27915"/>
    <lineage>
        <taxon>Eukaryota</taxon>
        <taxon>Metazoa</taxon>
        <taxon>Spiralia</taxon>
        <taxon>Lophotrochozoa</taxon>
        <taxon>Annelida</taxon>
        <taxon>Polychaeta</taxon>
        <taxon>Sedentaria</taxon>
        <taxon>Canalipalpata</taxon>
        <taxon>Sabellida</taxon>
        <taxon>Siboglinidae</taxon>
        <taxon>Ridgeia</taxon>
    </lineage>
</organism>
<evidence type="ECO:0000313" key="1">
    <source>
        <dbReference type="EMBL" id="KAK2189288.1"/>
    </source>
</evidence>
<evidence type="ECO:0000313" key="2">
    <source>
        <dbReference type="Proteomes" id="UP001209878"/>
    </source>
</evidence>
<protein>
    <submittedName>
        <fullName evidence="1">Uncharacterized protein</fullName>
    </submittedName>
</protein>
<keyword evidence="2" id="KW-1185">Reference proteome</keyword>
<feature type="non-terminal residue" evidence="1">
    <location>
        <position position="103"/>
    </location>
</feature>
<dbReference type="EMBL" id="JAODUO010000110">
    <property type="protein sequence ID" value="KAK2189288.1"/>
    <property type="molecule type" value="Genomic_DNA"/>
</dbReference>
<comment type="caution">
    <text evidence="1">The sequence shown here is derived from an EMBL/GenBank/DDBJ whole genome shotgun (WGS) entry which is preliminary data.</text>
</comment>
<gene>
    <name evidence="1" type="ORF">NP493_111g04028</name>
</gene>
<proteinExistence type="predicted"/>
<accession>A0AAD9P6X6</accession>
<name>A0AAD9P6X6_RIDPI</name>